<name>V5Z4K3_9GAMM</name>
<dbReference type="STRING" id="1161919.EPIR_0886"/>
<reference evidence="1 2" key="1">
    <citation type="journal article" date="2013" name="Syst. Appl. Microbiol.">
        <title>Phylogenetic position and virulence apparatus of the pear flower necrosis pathogen Erwinia piriflorinigrans CFBP 5888T as assessed by comparative genomics.</title>
        <authorList>
            <person name="Smits T.H."/>
            <person name="Rezzonico F."/>
            <person name="Lopez M.M."/>
            <person name="Blom J."/>
            <person name="Goesmann A."/>
            <person name="Frey J.E."/>
            <person name="Duffy B."/>
        </authorList>
    </citation>
    <scope>NUCLEOTIDE SEQUENCE [LARGE SCALE GENOMIC DNA]</scope>
    <source>
        <strain evidence="2">CFBP5888</strain>
    </source>
</reference>
<organism evidence="1 2">
    <name type="scientific">Erwinia piriflorinigrans CFBP 5888</name>
    <dbReference type="NCBI Taxonomy" id="1161919"/>
    <lineage>
        <taxon>Bacteria</taxon>
        <taxon>Pseudomonadati</taxon>
        <taxon>Pseudomonadota</taxon>
        <taxon>Gammaproteobacteria</taxon>
        <taxon>Enterobacterales</taxon>
        <taxon>Erwiniaceae</taxon>
        <taxon>Erwinia</taxon>
    </lineage>
</organism>
<evidence type="ECO:0000313" key="2">
    <source>
        <dbReference type="Proteomes" id="UP000018217"/>
    </source>
</evidence>
<protein>
    <submittedName>
        <fullName evidence="1">Uncharacterized protein</fullName>
    </submittedName>
</protein>
<keyword evidence="2" id="KW-1185">Reference proteome</keyword>
<dbReference type="EMBL" id="CAHS01000011">
    <property type="protein sequence ID" value="CCG86251.1"/>
    <property type="molecule type" value="Genomic_DNA"/>
</dbReference>
<accession>V5Z4K3</accession>
<gene>
    <name evidence="1" type="ORF">EPIR_0886</name>
</gene>
<proteinExistence type="predicted"/>
<dbReference type="Proteomes" id="UP000018217">
    <property type="component" value="Unassembled WGS sequence"/>
</dbReference>
<dbReference type="AlphaFoldDB" id="V5Z4K3"/>
<comment type="caution">
    <text evidence="1">The sequence shown here is derived from an EMBL/GenBank/DDBJ whole genome shotgun (WGS) entry which is preliminary data.</text>
</comment>
<evidence type="ECO:0000313" key="1">
    <source>
        <dbReference type="EMBL" id="CCG86251.1"/>
    </source>
</evidence>
<sequence length="35" mass="4339">MKKYWRLFLKTRPCNHKVGLMMWFSAKLSISGMYW</sequence>